<name>A0A820E0H0_9BILA</name>
<dbReference type="Gene3D" id="1.25.40.20">
    <property type="entry name" value="Ankyrin repeat-containing domain"/>
    <property type="match status" value="1"/>
</dbReference>
<comment type="caution">
    <text evidence="4">The sequence shown here is derived from an EMBL/GenBank/DDBJ whole genome shotgun (WGS) entry which is preliminary data.</text>
</comment>
<organism evidence="4 5">
    <name type="scientific">Rotaria sordida</name>
    <dbReference type="NCBI Taxonomy" id="392033"/>
    <lineage>
        <taxon>Eukaryota</taxon>
        <taxon>Metazoa</taxon>
        <taxon>Spiralia</taxon>
        <taxon>Gnathifera</taxon>
        <taxon>Rotifera</taxon>
        <taxon>Eurotatoria</taxon>
        <taxon>Bdelloidea</taxon>
        <taxon>Philodinida</taxon>
        <taxon>Philodinidae</taxon>
        <taxon>Rotaria</taxon>
    </lineage>
</organism>
<protein>
    <submittedName>
        <fullName evidence="4">Uncharacterized protein</fullName>
    </submittedName>
</protein>
<dbReference type="PROSITE" id="PS50297">
    <property type="entry name" value="ANK_REP_REGION"/>
    <property type="match status" value="1"/>
</dbReference>
<feature type="repeat" description="ANK" evidence="3">
    <location>
        <begin position="57"/>
        <end position="81"/>
    </location>
</feature>
<keyword evidence="1" id="KW-0677">Repeat</keyword>
<evidence type="ECO:0000313" key="4">
    <source>
        <dbReference type="EMBL" id="CAF4239517.1"/>
    </source>
</evidence>
<dbReference type="PANTHER" id="PTHR24171">
    <property type="entry name" value="ANKYRIN REPEAT DOMAIN-CONTAINING PROTEIN 39-RELATED"/>
    <property type="match status" value="1"/>
</dbReference>
<dbReference type="GO" id="GO:0070531">
    <property type="term" value="C:BRCA1-A complex"/>
    <property type="evidence" value="ECO:0007669"/>
    <property type="project" value="TreeGrafter"/>
</dbReference>
<dbReference type="Pfam" id="PF12796">
    <property type="entry name" value="Ank_2"/>
    <property type="match status" value="1"/>
</dbReference>
<evidence type="ECO:0000256" key="2">
    <source>
        <dbReference type="ARBA" id="ARBA00023043"/>
    </source>
</evidence>
<dbReference type="PROSITE" id="PS50088">
    <property type="entry name" value="ANK_REPEAT"/>
    <property type="match status" value="1"/>
</dbReference>
<dbReference type="SMART" id="SM00248">
    <property type="entry name" value="ANK"/>
    <property type="match status" value="2"/>
</dbReference>
<keyword evidence="2 3" id="KW-0040">ANK repeat</keyword>
<feature type="non-terminal residue" evidence="4">
    <location>
        <position position="99"/>
    </location>
</feature>
<evidence type="ECO:0000313" key="5">
    <source>
        <dbReference type="Proteomes" id="UP000663836"/>
    </source>
</evidence>
<dbReference type="EMBL" id="CAJOBD010020235">
    <property type="protein sequence ID" value="CAF4239517.1"/>
    <property type="molecule type" value="Genomic_DNA"/>
</dbReference>
<dbReference type="InterPro" id="IPR036770">
    <property type="entry name" value="Ankyrin_rpt-contain_sf"/>
</dbReference>
<sequence>MGHIHSIWCRHSTSTRTSFNSITPLYEACRDGNEEAVQNLLPKYSHADLNRQEYSFNGNTCLHIAAANGHDNIVKLLLKHGCYRSSLLNLQNQSAYDMA</sequence>
<accession>A0A820E0H0</accession>
<gene>
    <name evidence="4" type="ORF">JBS370_LOCUS38246</name>
</gene>
<dbReference type="GO" id="GO:0004842">
    <property type="term" value="F:ubiquitin-protein transferase activity"/>
    <property type="evidence" value="ECO:0007669"/>
    <property type="project" value="TreeGrafter"/>
</dbReference>
<dbReference type="InterPro" id="IPR002110">
    <property type="entry name" value="Ankyrin_rpt"/>
</dbReference>
<dbReference type="AlphaFoldDB" id="A0A820E0H0"/>
<reference evidence="4" key="1">
    <citation type="submission" date="2021-02" db="EMBL/GenBank/DDBJ databases">
        <authorList>
            <person name="Nowell W R."/>
        </authorList>
    </citation>
    <scope>NUCLEOTIDE SEQUENCE</scope>
</reference>
<proteinExistence type="predicted"/>
<dbReference type="PANTHER" id="PTHR24171:SF8">
    <property type="entry name" value="BRCA1-ASSOCIATED RING DOMAIN PROTEIN 1"/>
    <property type="match status" value="1"/>
</dbReference>
<dbReference type="GO" id="GO:0031436">
    <property type="term" value="C:BRCA1-BARD1 complex"/>
    <property type="evidence" value="ECO:0007669"/>
    <property type="project" value="TreeGrafter"/>
</dbReference>
<dbReference type="Proteomes" id="UP000663836">
    <property type="component" value="Unassembled WGS sequence"/>
</dbReference>
<dbReference type="SUPFAM" id="SSF48403">
    <property type="entry name" value="Ankyrin repeat"/>
    <property type="match status" value="1"/>
</dbReference>
<evidence type="ECO:0000256" key="1">
    <source>
        <dbReference type="ARBA" id="ARBA00022737"/>
    </source>
</evidence>
<evidence type="ECO:0000256" key="3">
    <source>
        <dbReference type="PROSITE-ProRule" id="PRU00023"/>
    </source>
</evidence>
<dbReference type="GO" id="GO:0085020">
    <property type="term" value="P:protein K6-linked ubiquitination"/>
    <property type="evidence" value="ECO:0007669"/>
    <property type="project" value="TreeGrafter"/>
</dbReference>